<dbReference type="AlphaFoldDB" id="A0A016WG14"/>
<evidence type="ECO:0000313" key="1">
    <source>
        <dbReference type="EMBL" id="EYC38526.1"/>
    </source>
</evidence>
<dbReference type="STRING" id="53326.A0A016WG14"/>
<protein>
    <submittedName>
        <fullName evidence="1">Uncharacterized protein</fullName>
    </submittedName>
</protein>
<comment type="caution">
    <text evidence="1">The sequence shown here is derived from an EMBL/GenBank/DDBJ whole genome shotgun (WGS) entry which is preliminary data.</text>
</comment>
<dbReference type="GO" id="GO:0005615">
    <property type="term" value="C:extracellular space"/>
    <property type="evidence" value="ECO:0007669"/>
    <property type="project" value="TreeGrafter"/>
</dbReference>
<accession>A0A016WG14</accession>
<dbReference type="Proteomes" id="UP000024635">
    <property type="component" value="Unassembled WGS sequence"/>
</dbReference>
<name>A0A016WG14_9BILA</name>
<dbReference type="OrthoDB" id="413313at2759"/>
<dbReference type="PANTHER" id="PTHR10974:SF6">
    <property type="entry name" value="PROTEIN CBG19234"/>
    <property type="match status" value="1"/>
</dbReference>
<dbReference type="PANTHER" id="PTHR10974">
    <property type="entry name" value="FI08016P-RELATED"/>
    <property type="match status" value="1"/>
</dbReference>
<dbReference type="EMBL" id="JARK01000311">
    <property type="protein sequence ID" value="EYC38526.1"/>
    <property type="molecule type" value="Genomic_DNA"/>
</dbReference>
<keyword evidence="2" id="KW-1185">Reference proteome</keyword>
<organism evidence="1 2">
    <name type="scientific">Ancylostoma ceylanicum</name>
    <dbReference type="NCBI Taxonomy" id="53326"/>
    <lineage>
        <taxon>Eukaryota</taxon>
        <taxon>Metazoa</taxon>
        <taxon>Ecdysozoa</taxon>
        <taxon>Nematoda</taxon>
        <taxon>Chromadorea</taxon>
        <taxon>Rhabditida</taxon>
        <taxon>Rhabditina</taxon>
        <taxon>Rhabditomorpha</taxon>
        <taxon>Strongyloidea</taxon>
        <taxon>Ancylostomatidae</taxon>
        <taxon>Ancylostomatinae</taxon>
        <taxon>Ancylostoma</taxon>
    </lineage>
</organism>
<sequence>MATRTYTQCRSSPLKFAALLMLSTLTMLGIIASQHTTLTSTLGSLLKAYAAELQSGLVSEETVENDDLPFHPFENSCKFPMPNTYATDIAGNFRLAERLRQLQCPYENFDFATMDSEGYMYVHPHYARYRNVTTGVACNVVFLEGALRNKTTNRGKNDIKEVAVVEAPVNTRFFANGDAFYIRCYRKGKQIFEQVYAGIRDLEREPNRIYIAKDMESFDDYGRRRKFTKKLPSPPQRYSIDILGFDSTSRTMFMRHLPRTMETMNELGYELLYGYNKKSSKNKVCFRIFTIVFSTLVSDDVIFFINPCLRHVYTAMEQFFQRCCDQNNARQMSPPLCSSCDAVVRGSLLDVHRDLLRVVQEGFRQRFASR</sequence>
<gene>
    <name evidence="1" type="primary">Acey_s0711.g1734</name>
    <name evidence="1" type="ORF">Y032_0711g1734</name>
</gene>
<evidence type="ECO:0000313" key="2">
    <source>
        <dbReference type="Proteomes" id="UP000024635"/>
    </source>
</evidence>
<reference evidence="2" key="1">
    <citation type="journal article" date="2015" name="Nat. Genet.">
        <title>The genome and transcriptome of the zoonotic hookworm Ancylostoma ceylanicum identify infection-specific gene families.</title>
        <authorList>
            <person name="Schwarz E.M."/>
            <person name="Hu Y."/>
            <person name="Antoshechkin I."/>
            <person name="Miller M.M."/>
            <person name="Sternberg P.W."/>
            <person name="Aroian R.V."/>
        </authorList>
    </citation>
    <scope>NUCLEOTIDE SEQUENCE</scope>
    <source>
        <strain evidence="2">HY135</strain>
    </source>
</reference>
<dbReference type="Pfam" id="PF02995">
    <property type="entry name" value="DUF229"/>
    <property type="match status" value="1"/>
</dbReference>
<dbReference type="InterPro" id="IPR004245">
    <property type="entry name" value="DUF229"/>
</dbReference>
<proteinExistence type="predicted"/>